<accession>A0A2C6CMJ1</accession>
<dbReference type="SUPFAM" id="SSF46565">
    <property type="entry name" value="Chaperone J-domain"/>
    <property type="match status" value="1"/>
</dbReference>
<protein>
    <recommendedName>
        <fullName evidence="4">J domain-containing protein</fullName>
    </recommendedName>
</protein>
<dbReference type="InterPro" id="IPR019734">
    <property type="entry name" value="TPR_rpt"/>
</dbReference>
<gene>
    <name evidence="5" type="ORF">CBG56_01135</name>
</gene>
<dbReference type="Gene3D" id="1.10.287.110">
    <property type="entry name" value="DnaJ domain"/>
    <property type="match status" value="1"/>
</dbReference>
<evidence type="ECO:0000259" key="4">
    <source>
        <dbReference type="PROSITE" id="PS50076"/>
    </source>
</evidence>
<dbReference type="InterPro" id="IPR018253">
    <property type="entry name" value="DnaJ_domain_CS"/>
</dbReference>
<evidence type="ECO:0000313" key="5">
    <source>
        <dbReference type="EMBL" id="PHI17611.1"/>
    </source>
</evidence>
<sequence length="484" mass="57877">MKNYYEILNITKDATQEEIRSGYKKMLRKYPPEKEQEKYKEIREAYDTLKDEKSRKNYEAYFHHEKDIKTLEDKYTEHMEAKNYNEAEKVLKKILIISPEIAHIKDKLGEVYVLKKEYDKSIKIYEKLVKEYPDNVDYLIKLGKNYSEKEESSKAIKYYMEAYNLDNSNPIVINEITYSYIGDNQINKAIKFLNENIEKDNKLDFEDFFALSKLLECYIIKNDMSSLKETLEKIKKIAPEDEESKGFISWKLGKFAAELYDMGIYEYSKEISQICLKLTPDIDLIKELYKQANLFVEANKLIKDESIEYLAKFPVVNYFYGDELEDNLKKMAFKNLNECVRNFASREMLKKEINKIKWNYPTLYYETSINKFYNEIWSVMDSVSYSRPSTKYYYEDTQYIARKKGACYIATAVYGSYDSDEVLVLRRFRDEILKPTKVGRKMVAFYYKYSPYLSKKLKLNSIPSNIIKFILNRFIIFLNRYIFK</sequence>
<dbReference type="Pfam" id="PF14559">
    <property type="entry name" value="TPR_19"/>
    <property type="match status" value="1"/>
</dbReference>
<name>A0A2C6CMJ1_FUSNP</name>
<feature type="repeat" description="TPR" evidence="3">
    <location>
        <begin position="102"/>
        <end position="135"/>
    </location>
</feature>
<feature type="repeat" description="TPR" evidence="3">
    <location>
        <begin position="136"/>
        <end position="169"/>
    </location>
</feature>
<dbReference type="SMART" id="SM00271">
    <property type="entry name" value="DnaJ"/>
    <property type="match status" value="1"/>
</dbReference>
<comment type="caution">
    <text evidence="5">The sequence shown here is derived from an EMBL/GenBank/DDBJ whole genome shotgun (WGS) entry which is preliminary data.</text>
</comment>
<reference evidence="5 6" key="1">
    <citation type="submission" date="2017-06" db="EMBL/GenBank/DDBJ databases">
        <title>Draft genome sequence of Fusobacterium nucleatum subsp. polymorphum KCOM 1274 (=ChDC F309).</title>
        <authorList>
            <person name="Kook J.-K."/>
            <person name="Park S.-N."/>
            <person name="Lim Y.K."/>
            <person name="Roh H."/>
        </authorList>
    </citation>
    <scope>NUCLEOTIDE SEQUENCE [LARGE SCALE GENOMIC DNA]</scope>
    <source>
        <strain evidence="6">KCOM 1274 (ChDC F309)</strain>
    </source>
</reference>
<keyword evidence="1" id="KW-0677">Repeat</keyword>
<evidence type="ECO:0000256" key="3">
    <source>
        <dbReference type="PROSITE-ProRule" id="PRU00339"/>
    </source>
</evidence>
<dbReference type="AlphaFoldDB" id="A0A2C6CMJ1"/>
<dbReference type="NCBIfam" id="NF041770">
    <property type="entry name" value="CFI_box_CTERM"/>
    <property type="match status" value="1"/>
</dbReference>
<dbReference type="CDD" id="cd06257">
    <property type="entry name" value="DnaJ"/>
    <property type="match status" value="1"/>
</dbReference>
<dbReference type="InterPro" id="IPR001623">
    <property type="entry name" value="DnaJ_domain"/>
</dbReference>
<dbReference type="EMBL" id="NIRO01000001">
    <property type="protein sequence ID" value="PHI17611.1"/>
    <property type="molecule type" value="Genomic_DNA"/>
</dbReference>
<organism evidence="5 6">
    <name type="scientific">Fusobacterium nucleatum subsp. polymorphum</name>
    <name type="common">Fusobacterium polymorphum</name>
    <dbReference type="NCBI Taxonomy" id="76857"/>
    <lineage>
        <taxon>Bacteria</taxon>
        <taxon>Fusobacteriati</taxon>
        <taxon>Fusobacteriota</taxon>
        <taxon>Fusobacteriia</taxon>
        <taxon>Fusobacteriales</taxon>
        <taxon>Fusobacteriaceae</taxon>
        <taxon>Fusobacterium</taxon>
    </lineage>
</organism>
<evidence type="ECO:0000313" key="6">
    <source>
        <dbReference type="Proteomes" id="UP000224507"/>
    </source>
</evidence>
<dbReference type="PRINTS" id="PR00625">
    <property type="entry name" value="JDOMAIN"/>
</dbReference>
<dbReference type="InterPro" id="IPR036869">
    <property type="entry name" value="J_dom_sf"/>
</dbReference>
<dbReference type="Pfam" id="PF00226">
    <property type="entry name" value="DnaJ"/>
    <property type="match status" value="1"/>
</dbReference>
<dbReference type="PANTHER" id="PTHR45188">
    <property type="entry name" value="DNAJ PROTEIN P58IPK HOMOLOG"/>
    <property type="match status" value="1"/>
</dbReference>
<evidence type="ECO:0000256" key="2">
    <source>
        <dbReference type="ARBA" id="ARBA00022803"/>
    </source>
</evidence>
<dbReference type="InterPro" id="IPR049886">
    <property type="entry name" value="CFI_box_CTERM_dom"/>
</dbReference>
<keyword evidence="2 3" id="KW-0802">TPR repeat</keyword>
<dbReference type="PANTHER" id="PTHR45188:SF2">
    <property type="entry name" value="DNAJ HOMOLOG SUBFAMILY C MEMBER 7"/>
    <property type="match status" value="1"/>
</dbReference>
<dbReference type="Proteomes" id="UP000224507">
    <property type="component" value="Unassembled WGS sequence"/>
</dbReference>
<feature type="domain" description="J" evidence="4">
    <location>
        <begin position="3"/>
        <end position="62"/>
    </location>
</feature>
<dbReference type="SMART" id="SM00028">
    <property type="entry name" value="TPR"/>
    <property type="match status" value="4"/>
</dbReference>
<evidence type="ECO:0000256" key="1">
    <source>
        <dbReference type="ARBA" id="ARBA00022737"/>
    </source>
</evidence>
<dbReference type="InterPro" id="IPR011990">
    <property type="entry name" value="TPR-like_helical_dom_sf"/>
</dbReference>
<dbReference type="PROSITE" id="PS00636">
    <property type="entry name" value="DNAJ_1"/>
    <property type="match status" value="1"/>
</dbReference>
<dbReference type="PROSITE" id="PS50076">
    <property type="entry name" value="DNAJ_2"/>
    <property type="match status" value="1"/>
</dbReference>
<dbReference type="Gene3D" id="1.25.40.10">
    <property type="entry name" value="Tetratricopeptide repeat domain"/>
    <property type="match status" value="2"/>
</dbReference>
<dbReference type="SUPFAM" id="SSF48452">
    <property type="entry name" value="TPR-like"/>
    <property type="match status" value="1"/>
</dbReference>
<dbReference type="RefSeq" id="WP_098996913.1">
    <property type="nucleotide sequence ID" value="NZ_CP077153.1"/>
</dbReference>
<dbReference type="PROSITE" id="PS50005">
    <property type="entry name" value="TPR"/>
    <property type="match status" value="2"/>
</dbReference>
<proteinExistence type="predicted"/>